<feature type="transmembrane region" description="Helical" evidence="1">
    <location>
        <begin position="89"/>
        <end position="110"/>
    </location>
</feature>
<feature type="transmembrane region" description="Helical" evidence="1">
    <location>
        <begin position="59"/>
        <end position="77"/>
    </location>
</feature>
<dbReference type="EMBL" id="LJYF01000040">
    <property type="protein sequence ID" value="KRP88925.1"/>
    <property type="molecule type" value="Genomic_DNA"/>
</dbReference>
<reference evidence="2 3" key="1">
    <citation type="submission" date="2015-09" db="EMBL/GenBank/DDBJ databases">
        <title>Draft Genome Sequence of the Strain BR 3267 (Bradyrhizobium yuanmingense) recommended as inoculant for cowpea in Brazil.</title>
        <authorList>
            <person name="Simoes-Araujo J.L."/>
            <person name="Zilli J.E."/>
        </authorList>
    </citation>
    <scope>NUCLEOTIDE SEQUENCE [LARGE SCALE GENOMIC DNA]</scope>
    <source>
        <strain evidence="2 3">BR3267</strain>
    </source>
</reference>
<dbReference type="AlphaFoldDB" id="A0A0R3BZ29"/>
<keyword evidence="1" id="KW-0812">Transmembrane</keyword>
<accession>A0A0R3BZ29</accession>
<dbReference type="STRING" id="108015.GA0061099_1009132"/>
<organism evidence="2 3">
    <name type="scientific">Bradyrhizobium yuanmingense</name>
    <dbReference type="NCBI Taxonomy" id="108015"/>
    <lineage>
        <taxon>Bacteria</taxon>
        <taxon>Pseudomonadati</taxon>
        <taxon>Pseudomonadota</taxon>
        <taxon>Alphaproteobacteria</taxon>
        <taxon>Hyphomicrobiales</taxon>
        <taxon>Nitrobacteraceae</taxon>
        <taxon>Bradyrhizobium</taxon>
    </lineage>
</organism>
<dbReference type="OrthoDB" id="5190099at2"/>
<sequence>MQDRQSNFPTSAGVLLGLGLGAFFDGIVFHQLLQWHHMLSGWYPLDSIENITLNTTWDGIFHSTAYVLVLAGLYLLWQRARRGAPRWSRSQCLGTILTGWGIFNLVEGVIDHQILRLHQVNETVPDGQRIFWDIGFLLWGAAMIVMGVAMARAGAQEGVHAKGSLQAR</sequence>
<evidence type="ECO:0000313" key="2">
    <source>
        <dbReference type="EMBL" id="KRP88925.1"/>
    </source>
</evidence>
<dbReference type="Proteomes" id="UP000051380">
    <property type="component" value="Unassembled WGS sequence"/>
</dbReference>
<protein>
    <recommendedName>
        <fullName evidence="4">DUF2243 domain-containing protein</fullName>
    </recommendedName>
</protein>
<evidence type="ECO:0000313" key="3">
    <source>
        <dbReference type="Proteomes" id="UP000051380"/>
    </source>
</evidence>
<evidence type="ECO:0000256" key="1">
    <source>
        <dbReference type="SAM" id="Phobius"/>
    </source>
</evidence>
<evidence type="ECO:0008006" key="4">
    <source>
        <dbReference type="Google" id="ProtNLM"/>
    </source>
</evidence>
<dbReference type="Pfam" id="PF10002">
    <property type="entry name" value="DUF2243"/>
    <property type="match status" value="1"/>
</dbReference>
<keyword evidence="1" id="KW-0472">Membrane</keyword>
<comment type="caution">
    <text evidence="2">The sequence shown here is derived from an EMBL/GenBank/DDBJ whole genome shotgun (WGS) entry which is preliminary data.</text>
</comment>
<feature type="transmembrane region" description="Helical" evidence="1">
    <location>
        <begin position="130"/>
        <end position="151"/>
    </location>
</feature>
<gene>
    <name evidence="2" type="ORF">AOQ72_00655</name>
</gene>
<keyword evidence="1" id="KW-1133">Transmembrane helix</keyword>
<proteinExistence type="predicted"/>
<feature type="transmembrane region" description="Helical" evidence="1">
    <location>
        <begin position="12"/>
        <end position="33"/>
    </location>
</feature>
<dbReference type="RefSeq" id="WP_057029917.1">
    <property type="nucleotide sequence ID" value="NZ_LJYF01000040.1"/>
</dbReference>
<name>A0A0R3BZ29_9BRAD</name>
<dbReference type="InterPro" id="IPR018719">
    <property type="entry name" value="DUF2243_membrane"/>
</dbReference>